<dbReference type="InterPro" id="IPR045219">
    <property type="entry name" value="PKAT"/>
</dbReference>
<dbReference type="Proteomes" id="UP000515161">
    <property type="component" value="Unplaced"/>
</dbReference>
<evidence type="ECO:0000256" key="3">
    <source>
        <dbReference type="ARBA" id="ARBA00025776"/>
    </source>
</evidence>
<feature type="region of interest" description="Disordered" evidence="4">
    <location>
        <begin position="425"/>
        <end position="459"/>
    </location>
</feature>
<keyword evidence="2" id="KW-0325">Glycoprotein</keyword>
<dbReference type="InterPro" id="IPR022409">
    <property type="entry name" value="PKD/Chitinase_dom"/>
</dbReference>
<evidence type="ECO:0000256" key="5">
    <source>
        <dbReference type="SAM" id="Phobius"/>
    </source>
</evidence>
<keyword evidence="1" id="KW-0732">Signal</keyword>
<dbReference type="Gene3D" id="2.60.40.10">
    <property type="entry name" value="Immunoglobulins"/>
    <property type="match status" value="1"/>
</dbReference>
<dbReference type="SMART" id="SM00089">
    <property type="entry name" value="PKD"/>
    <property type="match status" value="1"/>
</dbReference>
<feature type="domain" description="PKD" evidence="6">
    <location>
        <begin position="327"/>
        <end position="361"/>
    </location>
</feature>
<dbReference type="CDD" id="cd00146">
    <property type="entry name" value="PKD"/>
    <property type="match status" value="1"/>
</dbReference>
<dbReference type="Pfam" id="PF26141">
    <property type="entry name" value="PMEL_NMB_N"/>
    <property type="match status" value="1"/>
</dbReference>
<evidence type="ECO:0000313" key="8">
    <source>
        <dbReference type="RefSeq" id="XP_034058444.1"/>
    </source>
</evidence>
<dbReference type="CTD" id="562810"/>
<feature type="transmembrane region" description="Helical" evidence="5">
    <location>
        <begin position="618"/>
        <end position="638"/>
    </location>
</feature>
<keyword evidence="5" id="KW-0812">Transmembrane</keyword>
<keyword evidence="7" id="KW-1185">Reference proteome</keyword>
<dbReference type="GO" id="GO:0032438">
    <property type="term" value="P:melanosome organization"/>
    <property type="evidence" value="ECO:0007669"/>
    <property type="project" value="TreeGrafter"/>
</dbReference>
<sequence length="692" mass="75492">MLSNQNGNNLQLYVYVRRPAPGKLETDTEGLPNLVIRGSFCQEPLTSDWRRSAGGVSSSNTLPRFIKPDFLLGRPHKMDISFRGGAPTMRTSVVLLVFLAVASHTVAKPMNRFTRYPSWNNKMYPIWKDGDARYKDSWKGGKVTFNVGNDSPTLTAAKVTFTIDLEFPHTQKVQPDGDVVWAEDCIINGTKYGESEPVYPGQSSDLEAVFPDGTPFKKDKKPAYVFVWKTWGQYWQVADGASSSLTIDTDDIPLGSYTMDIVIYHYRSKEKFIPLGYASTQFSITDQIPFAVSLDQVNDIVAGDLRFIQNRAIAFTITLHDPSQYLSSADTTFNWDFGDESGALISRELTVTHTYITSGSFKPQVVIQAVIPDKACDPPADPTKTPSPPSHQGTTVKAAALVSAVPVLISTKAAGLTLSLVPSDTEEEASSTSNTQDVPSVAKTSSSVNRDAPAVGGVETAGAKRPVTLTGRATVVVLAKREADDKPDDCVIYRYGSFCTGIEVFEAIEKVEIVQMDNSVMATHNMERNVLDITVTCQGSLPKEVCSVILDADCLKPIHTECNMVEPSKECQLVLRHFFNDSGVYCINVSMANDVSLAVTSAKVKIDIASGLSSPGTIAMVLGFLVLVVALGIVAFSYKRFKAYRPLKEDLIVSSGPQVDRGHVGSGSSMFWKLLNRQGTVDDCPLLQDRPV</sequence>
<dbReference type="PROSITE" id="PS50093">
    <property type="entry name" value="PKD"/>
    <property type="match status" value="1"/>
</dbReference>
<accession>A0A6P8T4A1</accession>
<dbReference type="RefSeq" id="XP_034058444.1">
    <property type="nucleotide sequence ID" value="XM_034202553.1"/>
</dbReference>
<dbReference type="GO" id="GO:0005886">
    <property type="term" value="C:plasma membrane"/>
    <property type="evidence" value="ECO:0007669"/>
    <property type="project" value="TreeGrafter"/>
</dbReference>
<dbReference type="InterPro" id="IPR035986">
    <property type="entry name" value="PKD_dom_sf"/>
</dbReference>
<dbReference type="InterPro" id="IPR000601">
    <property type="entry name" value="PKD_dom"/>
</dbReference>
<dbReference type="PANTHER" id="PTHR11861:SF12">
    <property type="entry name" value="MELANOCYTE PROTEIN PMEL 17 PRECURSOR"/>
    <property type="match status" value="1"/>
</dbReference>
<dbReference type="InterPro" id="IPR046846">
    <property type="entry name" value="PKAT_KLD"/>
</dbReference>
<dbReference type="InterPro" id="IPR013783">
    <property type="entry name" value="Ig-like_fold"/>
</dbReference>
<gene>
    <name evidence="8" type="primary">pmelb</name>
</gene>
<evidence type="ECO:0000256" key="1">
    <source>
        <dbReference type="ARBA" id="ARBA00022729"/>
    </source>
</evidence>
<dbReference type="FunFam" id="2.60.40.10:FF:001512">
    <property type="entry name" value="Premelanosome protein a"/>
    <property type="match status" value="1"/>
</dbReference>
<dbReference type="OrthoDB" id="9939762at2759"/>
<feature type="compositionally biased region" description="Polar residues" evidence="4">
    <location>
        <begin position="430"/>
        <end position="449"/>
    </location>
</feature>
<dbReference type="SUPFAM" id="SSF49299">
    <property type="entry name" value="PKD domain"/>
    <property type="match status" value="1"/>
</dbReference>
<comment type="similarity">
    <text evidence="3">Belongs to the PMEL/NMB family.</text>
</comment>
<dbReference type="InParanoid" id="A0A6P8T4A1"/>
<evidence type="ECO:0000256" key="4">
    <source>
        <dbReference type="SAM" id="MobiDB-lite"/>
    </source>
</evidence>
<dbReference type="PANTHER" id="PTHR11861">
    <property type="entry name" value="MELANOCYTE PROTEIN PMEL 17-RELATED"/>
    <property type="match status" value="1"/>
</dbReference>
<dbReference type="Pfam" id="PF00801">
    <property type="entry name" value="PKD"/>
    <property type="match status" value="1"/>
</dbReference>
<evidence type="ECO:0000259" key="6">
    <source>
        <dbReference type="PROSITE" id="PS50093"/>
    </source>
</evidence>
<dbReference type="KEGG" id="gacu:117537365"/>
<keyword evidence="5" id="KW-1133">Transmembrane helix</keyword>
<evidence type="ECO:0000313" key="7">
    <source>
        <dbReference type="Proteomes" id="UP000515161"/>
    </source>
</evidence>
<evidence type="ECO:0000256" key="2">
    <source>
        <dbReference type="ARBA" id="ARBA00023180"/>
    </source>
</evidence>
<proteinExistence type="inferred from homology"/>
<keyword evidence="5" id="KW-0472">Membrane</keyword>
<dbReference type="GO" id="GO:0042470">
    <property type="term" value="C:melanosome"/>
    <property type="evidence" value="ECO:0007669"/>
    <property type="project" value="TreeGrafter"/>
</dbReference>
<name>A0A6P8T4A1_GYMAC</name>
<dbReference type="GeneID" id="117537365"/>
<dbReference type="Pfam" id="PF20433">
    <property type="entry name" value="PKAT_KLD"/>
    <property type="match status" value="1"/>
</dbReference>
<dbReference type="AlphaFoldDB" id="A0A6P8T4A1"/>
<dbReference type="InterPro" id="IPR059017">
    <property type="entry name" value="PMEL_NMB_N"/>
</dbReference>
<protein>
    <submittedName>
        <fullName evidence="8">Premelanosome protein b isoform X1</fullName>
    </submittedName>
</protein>
<organism evidence="7 8">
    <name type="scientific">Gymnodraco acuticeps</name>
    <name type="common">Antarctic dragonfish</name>
    <dbReference type="NCBI Taxonomy" id="8218"/>
    <lineage>
        <taxon>Eukaryota</taxon>
        <taxon>Metazoa</taxon>
        <taxon>Chordata</taxon>
        <taxon>Craniata</taxon>
        <taxon>Vertebrata</taxon>
        <taxon>Euteleostomi</taxon>
        <taxon>Actinopterygii</taxon>
        <taxon>Neopterygii</taxon>
        <taxon>Teleostei</taxon>
        <taxon>Neoteleostei</taxon>
        <taxon>Acanthomorphata</taxon>
        <taxon>Eupercaria</taxon>
        <taxon>Perciformes</taxon>
        <taxon>Notothenioidei</taxon>
        <taxon>Bathydraconidae</taxon>
        <taxon>Gymnodraco</taxon>
    </lineage>
</organism>
<reference evidence="8" key="1">
    <citation type="submission" date="2025-08" db="UniProtKB">
        <authorList>
            <consortium name="RefSeq"/>
        </authorList>
    </citation>
    <scope>IDENTIFICATION</scope>
</reference>